<gene>
    <name evidence="2" type="ORF">JVT61DRAFT_1317</name>
</gene>
<organism evidence="2 3">
    <name type="scientific">Boletus reticuloceps</name>
    <dbReference type="NCBI Taxonomy" id="495285"/>
    <lineage>
        <taxon>Eukaryota</taxon>
        <taxon>Fungi</taxon>
        <taxon>Dikarya</taxon>
        <taxon>Basidiomycota</taxon>
        <taxon>Agaricomycotina</taxon>
        <taxon>Agaricomycetes</taxon>
        <taxon>Agaricomycetidae</taxon>
        <taxon>Boletales</taxon>
        <taxon>Boletineae</taxon>
        <taxon>Boletaceae</taxon>
        <taxon>Boletoideae</taxon>
        <taxon>Boletus</taxon>
    </lineage>
</organism>
<protein>
    <submittedName>
        <fullName evidence="2">Uncharacterized protein</fullName>
    </submittedName>
</protein>
<sequence>MSVAESVAEGFTAPSSPGGEHSPHIQPFNCSELCHLQHSCPLGKRMFNFYPAFPRPDGAHTSPHCIKRQKTVKMSFDNGRDCEVRDHMNKQMLDLARMTREVYVARMQYQCLCMQELEMIKLVMREELEELEGYLNQMECQVGRIHQDLLDTGVLSG</sequence>
<dbReference type="OrthoDB" id="2691227at2759"/>
<proteinExistence type="predicted"/>
<dbReference type="AlphaFoldDB" id="A0A8I3AC67"/>
<reference evidence="2" key="1">
    <citation type="submission" date="2021-03" db="EMBL/GenBank/DDBJ databases">
        <title>Evolutionary innovations through gain and loss of genes in the ectomycorrhizal Boletales.</title>
        <authorList>
            <person name="Wu G."/>
            <person name="Miyauchi S."/>
            <person name="Morin E."/>
            <person name="Yang Z.-L."/>
            <person name="Xu J."/>
            <person name="Martin F.M."/>
        </authorList>
    </citation>
    <scope>NUCLEOTIDE SEQUENCE</scope>
    <source>
        <strain evidence="2">BR01</strain>
    </source>
</reference>
<comment type="caution">
    <text evidence="2">The sequence shown here is derived from an EMBL/GenBank/DDBJ whole genome shotgun (WGS) entry which is preliminary data.</text>
</comment>
<evidence type="ECO:0000313" key="3">
    <source>
        <dbReference type="Proteomes" id="UP000683000"/>
    </source>
</evidence>
<keyword evidence="3" id="KW-1185">Reference proteome</keyword>
<name>A0A8I3AC67_9AGAM</name>
<accession>A0A8I3AC67</accession>
<evidence type="ECO:0000313" key="2">
    <source>
        <dbReference type="EMBL" id="KAG6377256.1"/>
    </source>
</evidence>
<feature type="region of interest" description="Disordered" evidence="1">
    <location>
        <begin position="1"/>
        <end position="23"/>
    </location>
</feature>
<dbReference type="EMBL" id="JAGFBS010000010">
    <property type="protein sequence ID" value="KAG6377256.1"/>
    <property type="molecule type" value="Genomic_DNA"/>
</dbReference>
<evidence type="ECO:0000256" key="1">
    <source>
        <dbReference type="SAM" id="MobiDB-lite"/>
    </source>
</evidence>
<dbReference type="Proteomes" id="UP000683000">
    <property type="component" value="Unassembled WGS sequence"/>
</dbReference>